<gene>
    <name evidence="1" type="ORF">AQJ67_28650</name>
</gene>
<dbReference type="Proteomes" id="UP000053429">
    <property type="component" value="Unassembled WGS sequence"/>
</dbReference>
<reference evidence="1 2" key="1">
    <citation type="submission" date="2015-10" db="EMBL/GenBank/DDBJ databases">
        <title>Draft genome sequence of Streptomyces caeruleatus NRRL B-24802, type strain for the species Streptomyces caeruleatus.</title>
        <authorList>
            <person name="Ruckert C."/>
            <person name="Winkler A."/>
            <person name="Kalinowski J."/>
            <person name="Kampfer P."/>
            <person name="Glaeser S."/>
        </authorList>
    </citation>
    <scope>NUCLEOTIDE SEQUENCE [LARGE SCALE GENOMIC DNA]</scope>
    <source>
        <strain evidence="1 2">NRRL B-24802</strain>
    </source>
</reference>
<organism evidence="1 2">
    <name type="scientific">Streptomyces caeruleatus</name>
    <dbReference type="NCBI Taxonomy" id="661399"/>
    <lineage>
        <taxon>Bacteria</taxon>
        <taxon>Bacillati</taxon>
        <taxon>Actinomycetota</taxon>
        <taxon>Actinomycetes</taxon>
        <taxon>Kitasatosporales</taxon>
        <taxon>Streptomycetaceae</taxon>
        <taxon>Streptomyces</taxon>
    </lineage>
</organism>
<dbReference type="AlphaFoldDB" id="A0A101TT14"/>
<dbReference type="RefSeq" id="WP_062722204.1">
    <property type="nucleotide sequence ID" value="NZ_KQ948933.1"/>
</dbReference>
<dbReference type="PROSITE" id="PS00444">
    <property type="entry name" value="POLYPRENYL_SYNTHASE_2"/>
    <property type="match status" value="1"/>
</dbReference>
<dbReference type="EMBL" id="LMWY01000038">
    <property type="protein sequence ID" value="KUN97953.1"/>
    <property type="molecule type" value="Genomic_DNA"/>
</dbReference>
<name>A0A101TT14_9ACTN</name>
<proteinExistence type="predicted"/>
<comment type="caution">
    <text evidence="1">The sequence shown here is derived from an EMBL/GenBank/DDBJ whole genome shotgun (WGS) entry which is preliminary data.</text>
</comment>
<accession>A0A101TT14</accession>
<evidence type="ECO:0000313" key="1">
    <source>
        <dbReference type="EMBL" id="KUN97953.1"/>
    </source>
</evidence>
<sequence length="318" mass="34834">MAVLRCAVAARGWGSLVRFLCVDSRQLVPAYDRAVLPLVERTVPDAEERRRIHATLLSTGVKVGFALWGYASMARVPFDAELTVLGSSFTRLYDDLVDHGDRAGLDTDLASLFAGEPFAPHSRLEELLLLLHDAIAVRLPHPPDDPVHPVLRELHTFQLRSRAQRDPGLPLPEVLEITRGKGGLGMVALLSLLRPGMSAPERALLTELGYVFQLLDDLHDLPLDRAEGLTTSATLHAFSLTDLATRIQRLRARFRAHYGTADPLTAHLALTLVGALLAPHRGPARPDRPRRLPRTGALPLLFSRAGNIRPGTRTGPLP</sequence>
<dbReference type="InterPro" id="IPR008949">
    <property type="entry name" value="Isoprenoid_synthase_dom_sf"/>
</dbReference>
<protein>
    <submittedName>
        <fullName evidence="1">Uncharacterized protein</fullName>
    </submittedName>
</protein>
<dbReference type="SUPFAM" id="SSF48576">
    <property type="entry name" value="Terpenoid synthases"/>
    <property type="match status" value="1"/>
</dbReference>
<dbReference type="InterPro" id="IPR033749">
    <property type="entry name" value="Polyprenyl_synt_CS"/>
</dbReference>
<keyword evidence="2" id="KW-1185">Reference proteome</keyword>
<evidence type="ECO:0000313" key="2">
    <source>
        <dbReference type="Proteomes" id="UP000053429"/>
    </source>
</evidence>
<dbReference type="OrthoDB" id="3687806at2"/>